<feature type="transmembrane region" description="Helical" evidence="8">
    <location>
        <begin position="208"/>
        <end position="226"/>
    </location>
</feature>
<keyword evidence="6 8" id="KW-0472">Membrane</keyword>
<feature type="domain" description="Sodium/calcium exchanger membrane region" evidence="9">
    <location>
        <begin position="821"/>
        <end position="980"/>
    </location>
</feature>
<comment type="subcellular location">
    <subcellularLocation>
        <location evidence="1">Membrane</location>
        <topology evidence="1">Multi-pass membrane protein</topology>
    </subcellularLocation>
</comment>
<dbReference type="GO" id="GO:0008324">
    <property type="term" value="F:monoatomic cation transmembrane transporter activity"/>
    <property type="evidence" value="ECO:0007669"/>
    <property type="project" value="TreeGrafter"/>
</dbReference>
<feature type="domain" description="Sodium/calcium exchanger membrane region" evidence="9">
    <location>
        <begin position="112"/>
        <end position="251"/>
    </location>
</feature>
<feature type="transmembrane region" description="Helical" evidence="8">
    <location>
        <begin position="785"/>
        <end position="805"/>
    </location>
</feature>
<feature type="transmembrane region" description="Helical" evidence="8">
    <location>
        <begin position="968"/>
        <end position="990"/>
    </location>
</feature>
<gene>
    <name evidence="10" type="ORF">LTR05_006675</name>
</gene>
<reference evidence="10 11" key="1">
    <citation type="submission" date="2023-08" db="EMBL/GenBank/DDBJ databases">
        <title>Black Yeasts Isolated from many extreme environments.</title>
        <authorList>
            <person name="Coleine C."/>
            <person name="Stajich J.E."/>
            <person name="Selbmann L."/>
        </authorList>
    </citation>
    <scope>NUCLEOTIDE SEQUENCE [LARGE SCALE GENOMIC DNA]</scope>
    <source>
        <strain evidence="10 11">CCFEE 5910</strain>
    </source>
</reference>
<dbReference type="Gene3D" id="1.20.1420.30">
    <property type="entry name" value="NCX, central ion-binding region"/>
    <property type="match status" value="2"/>
</dbReference>
<evidence type="ECO:0000256" key="1">
    <source>
        <dbReference type="ARBA" id="ARBA00004141"/>
    </source>
</evidence>
<evidence type="ECO:0000256" key="8">
    <source>
        <dbReference type="SAM" id="Phobius"/>
    </source>
</evidence>
<comment type="caution">
    <text evidence="10">The sequence shown here is derived from an EMBL/GenBank/DDBJ whole genome shotgun (WGS) entry which is preliminary data.</text>
</comment>
<dbReference type="PANTHER" id="PTHR12266">
    <property type="entry name" value="NA+/CA2+ K+ INDEPENDENT EXCHANGER"/>
    <property type="match status" value="1"/>
</dbReference>
<evidence type="ECO:0000313" key="11">
    <source>
        <dbReference type="Proteomes" id="UP001309876"/>
    </source>
</evidence>
<dbReference type="InterPro" id="IPR044880">
    <property type="entry name" value="NCX_ion-bd_dom_sf"/>
</dbReference>
<keyword evidence="4 8" id="KW-0812">Transmembrane</keyword>
<evidence type="ECO:0000313" key="10">
    <source>
        <dbReference type="EMBL" id="KAK5082794.1"/>
    </source>
</evidence>
<dbReference type="PANTHER" id="PTHR12266:SF0">
    <property type="entry name" value="MITOCHONDRIAL SODIUM_CALCIUM EXCHANGER PROTEIN"/>
    <property type="match status" value="1"/>
</dbReference>
<feature type="compositionally biased region" description="Polar residues" evidence="7">
    <location>
        <begin position="685"/>
        <end position="701"/>
    </location>
</feature>
<dbReference type="GO" id="GO:0016020">
    <property type="term" value="C:membrane"/>
    <property type="evidence" value="ECO:0007669"/>
    <property type="project" value="UniProtKB-SubCell"/>
</dbReference>
<feature type="transmembrane region" description="Helical" evidence="8">
    <location>
        <begin position="232"/>
        <end position="256"/>
    </location>
</feature>
<proteinExistence type="inferred from homology"/>
<evidence type="ECO:0000256" key="6">
    <source>
        <dbReference type="ARBA" id="ARBA00023136"/>
    </source>
</evidence>
<feature type="transmembrane region" description="Helical" evidence="8">
    <location>
        <begin position="817"/>
        <end position="842"/>
    </location>
</feature>
<feature type="transmembrane region" description="Helical" evidence="8">
    <location>
        <begin position="884"/>
        <end position="910"/>
    </location>
</feature>
<evidence type="ECO:0000256" key="4">
    <source>
        <dbReference type="ARBA" id="ARBA00022692"/>
    </source>
</evidence>
<comment type="similarity">
    <text evidence="2">Belongs to the Ca(2+):cation antiporter (CaCA) (TC 2.A.19) family.</text>
</comment>
<feature type="compositionally biased region" description="Polar residues" evidence="7">
    <location>
        <begin position="465"/>
        <end position="483"/>
    </location>
</feature>
<evidence type="ECO:0000256" key="7">
    <source>
        <dbReference type="SAM" id="MobiDB-lite"/>
    </source>
</evidence>
<sequence length="995" mass="108638">MANARRRRFGATKPPEVVFVSTFAIVLLFALYSFGRTYSEGVITTQSSRVLRALEEPDLACRLVHRVQDVADQCAFIRKNCPDEEAGLISYLQLYYCSLSKAKPVAFAILVIWISLLFSTIGLAASDFLCVNLSTIAAVLGMSESLTGVTFLAFGNGSPDVFSTFAAMKSHSGSLAVGELMGAAGFITAVVTGSMAIIRPFRVGRKSFVRDVGFFAVAASFSLIFLRDGSLRLWECICMVGFYVFYVVFVVGWHWWQKRQSRIRLAELEARLQHNVPGHEELEVPDIEIDEESRPAGERSPLLRNASAGSIPTLMTPGTPAWKYHDNDDEDETRDRYLAELQSNMRVSRPGRDRRNTITPIRPSLIGAIEFRSVLNALEKRSTSSQSIGLRRYSDDGSSEPVHTSSLSYPQLAVTSADEGLSSTPQGRNRAVSAGDAEGLHIDPDLLDPSRGTPDTAIYSPGGRESSTSSHKQTQSADLKTNHLSPTYTSQVLLSPAITISSDTSSPRHSYTEHKGMLAPPSAGSGTFHSLDYFEAGQSHQASPLLSPNIDVPKLHLPDPGHIHRKSPLSHQISNGTSPNSSRPPSIRLPPPSMSPESGAGTITLLDDGHERQQELRRYKWWPYQYLPAPQVILATFFPQLYQWRDIGIIGRMIALGTAPMVFLLTVTLPVVEPAEQEEAPEAAYTTNTTPARSRSQTLMNGDSIPPTLGSPNGGPGAHPHGPMISRHNTDATKGADMHEVAEQGVTNQREWNRWLVVVQLFTAPLFVVLIVFANLDETHNLKELLVLVLGSLVFSLLCLLLLLSTTSATREPKYRYILCFLGFFVAIAWISTIAGEVVGVLKAIGVILDMSDAILGLTIFAVGNSLGDLVADVTIARLGYPMMALSACFGGPMLNILLGIGLGGMYMTIHHGQHRHHKHPNKPIQYTPYELEVSTTLMFSGISLLVVLCGLLIFVPLNGWRMDRKIGIGLIVVWALSTTGNVVCEVLGVGQEEL</sequence>
<dbReference type="AlphaFoldDB" id="A0AAN7Y9C7"/>
<keyword evidence="11" id="KW-1185">Reference proteome</keyword>
<accession>A0AAN7Y9C7</accession>
<evidence type="ECO:0000256" key="2">
    <source>
        <dbReference type="ARBA" id="ARBA00008170"/>
    </source>
</evidence>
<feature type="region of interest" description="Disordered" evidence="7">
    <location>
        <begin position="501"/>
        <end position="523"/>
    </location>
</feature>
<dbReference type="Pfam" id="PF01699">
    <property type="entry name" value="Na_Ca_ex"/>
    <property type="match status" value="2"/>
</dbReference>
<feature type="transmembrane region" description="Helical" evidence="8">
    <location>
        <begin position="755"/>
        <end position="773"/>
    </location>
</feature>
<feature type="region of interest" description="Disordered" evidence="7">
    <location>
        <begin position="380"/>
        <end position="483"/>
    </location>
</feature>
<name>A0AAN7Y9C7_9EURO</name>
<feature type="region of interest" description="Disordered" evidence="7">
    <location>
        <begin position="678"/>
        <end position="730"/>
    </location>
</feature>
<feature type="transmembrane region" description="Helical" evidence="8">
    <location>
        <begin position="136"/>
        <end position="155"/>
    </location>
</feature>
<protein>
    <recommendedName>
        <fullName evidence="9">Sodium/calcium exchanger membrane region domain-containing protein</fullName>
    </recommendedName>
</protein>
<organism evidence="10 11">
    <name type="scientific">Lithohypha guttulata</name>
    <dbReference type="NCBI Taxonomy" id="1690604"/>
    <lineage>
        <taxon>Eukaryota</taxon>
        <taxon>Fungi</taxon>
        <taxon>Dikarya</taxon>
        <taxon>Ascomycota</taxon>
        <taxon>Pezizomycotina</taxon>
        <taxon>Eurotiomycetes</taxon>
        <taxon>Chaetothyriomycetidae</taxon>
        <taxon>Chaetothyriales</taxon>
        <taxon>Trichomeriaceae</taxon>
        <taxon>Lithohypha</taxon>
    </lineage>
</organism>
<feature type="transmembrane region" description="Helical" evidence="8">
    <location>
        <begin position="105"/>
        <end position="124"/>
    </location>
</feature>
<feature type="region of interest" description="Disordered" evidence="7">
    <location>
        <begin position="555"/>
        <end position="604"/>
    </location>
</feature>
<evidence type="ECO:0000256" key="3">
    <source>
        <dbReference type="ARBA" id="ARBA00022448"/>
    </source>
</evidence>
<evidence type="ECO:0000259" key="9">
    <source>
        <dbReference type="Pfam" id="PF01699"/>
    </source>
</evidence>
<feature type="transmembrane region" description="Helical" evidence="8">
    <location>
        <begin position="16"/>
        <end position="35"/>
    </location>
</feature>
<evidence type="ECO:0000256" key="5">
    <source>
        <dbReference type="ARBA" id="ARBA00022989"/>
    </source>
</evidence>
<feature type="transmembrane region" description="Helical" evidence="8">
    <location>
        <begin position="938"/>
        <end position="956"/>
    </location>
</feature>
<dbReference type="Proteomes" id="UP001309876">
    <property type="component" value="Unassembled WGS sequence"/>
</dbReference>
<dbReference type="InterPro" id="IPR004837">
    <property type="entry name" value="NaCa_Exmemb"/>
</dbReference>
<feature type="transmembrane region" description="Helical" evidence="8">
    <location>
        <begin position="175"/>
        <end position="196"/>
    </location>
</feature>
<feature type="region of interest" description="Disordered" evidence="7">
    <location>
        <begin position="308"/>
        <end position="329"/>
    </location>
</feature>
<keyword evidence="5 8" id="KW-1133">Transmembrane helix</keyword>
<dbReference type="GO" id="GO:0006874">
    <property type="term" value="P:intracellular calcium ion homeostasis"/>
    <property type="evidence" value="ECO:0007669"/>
    <property type="project" value="TreeGrafter"/>
</dbReference>
<dbReference type="InterPro" id="IPR051359">
    <property type="entry name" value="CaCA_antiporter"/>
</dbReference>
<feature type="transmembrane region" description="Helical" evidence="8">
    <location>
        <begin position="854"/>
        <end position="872"/>
    </location>
</feature>
<keyword evidence="3" id="KW-0813">Transport</keyword>
<dbReference type="EMBL" id="JAVRRJ010000007">
    <property type="protein sequence ID" value="KAK5082794.1"/>
    <property type="molecule type" value="Genomic_DNA"/>
</dbReference>